<gene>
    <name evidence="1" type="ORF">OS493_022593</name>
</gene>
<dbReference type="AlphaFoldDB" id="A0A9W9YYQ7"/>
<sequence length="148" mass="16001">MNGVVCPPKLRGNLFTTGALDNIDHNPSATTAKDSFHSTAISLVQHPTNDNCGNERGVNVIDENVAPQRRVKDLPNDYKNVPPVVLKTNDPVIPKLIGPIMPQLAENASSLSKELDWLNKVKSLCGKDELNNEDRVLCLTPALISAPG</sequence>
<name>A0A9W9YYQ7_9CNID</name>
<dbReference type="EMBL" id="MU826841">
    <property type="protein sequence ID" value="KAJ7371872.1"/>
    <property type="molecule type" value="Genomic_DNA"/>
</dbReference>
<evidence type="ECO:0000313" key="2">
    <source>
        <dbReference type="Proteomes" id="UP001163046"/>
    </source>
</evidence>
<protein>
    <submittedName>
        <fullName evidence="1">Uncharacterized protein</fullName>
    </submittedName>
</protein>
<proteinExistence type="predicted"/>
<accession>A0A9W9YYQ7</accession>
<dbReference type="Proteomes" id="UP001163046">
    <property type="component" value="Unassembled WGS sequence"/>
</dbReference>
<evidence type="ECO:0000313" key="1">
    <source>
        <dbReference type="EMBL" id="KAJ7371872.1"/>
    </source>
</evidence>
<comment type="caution">
    <text evidence="1">The sequence shown here is derived from an EMBL/GenBank/DDBJ whole genome shotgun (WGS) entry which is preliminary data.</text>
</comment>
<reference evidence="1" key="1">
    <citation type="submission" date="2023-01" db="EMBL/GenBank/DDBJ databases">
        <title>Genome assembly of the deep-sea coral Lophelia pertusa.</title>
        <authorList>
            <person name="Herrera S."/>
            <person name="Cordes E."/>
        </authorList>
    </citation>
    <scope>NUCLEOTIDE SEQUENCE</scope>
    <source>
        <strain evidence="1">USNM1676648</strain>
        <tissue evidence="1">Polyp</tissue>
    </source>
</reference>
<keyword evidence="2" id="KW-1185">Reference proteome</keyword>
<dbReference type="PANTHER" id="PTHR47018">
    <property type="entry name" value="CXC DOMAIN-CONTAINING PROTEIN-RELATED"/>
    <property type="match status" value="1"/>
</dbReference>
<organism evidence="1 2">
    <name type="scientific">Desmophyllum pertusum</name>
    <dbReference type="NCBI Taxonomy" id="174260"/>
    <lineage>
        <taxon>Eukaryota</taxon>
        <taxon>Metazoa</taxon>
        <taxon>Cnidaria</taxon>
        <taxon>Anthozoa</taxon>
        <taxon>Hexacorallia</taxon>
        <taxon>Scleractinia</taxon>
        <taxon>Caryophylliina</taxon>
        <taxon>Caryophylliidae</taxon>
        <taxon>Desmophyllum</taxon>
    </lineage>
</organism>
<dbReference type="OrthoDB" id="5989453at2759"/>